<dbReference type="Proteomes" id="UP000610303">
    <property type="component" value="Unassembled WGS sequence"/>
</dbReference>
<reference evidence="2" key="1">
    <citation type="journal article" date="2014" name="Int. J. Syst. Evol. Microbiol.">
        <title>Complete genome sequence of Corynebacterium casei LMG S-19264T (=DSM 44701T), isolated from a smear-ripened cheese.</title>
        <authorList>
            <consortium name="US DOE Joint Genome Institute (JGI-PGF)"/>
            <person name="Walter F."/>
            <person name="Albersmeier A."/>
            <person name="Kalinowski J."/>
            <person name="Ruckert C."/>
        </authorList>
    </citation>
    <scope>NUCLEOTIDE SEQUENCE</scope>
    <source>
        <strain evidence="2">JCM 3346</strain>
    </source>
</reference>
<feature type="region of interest" description="Disordered" evidence="1">
    <location>
        <begin position="1"/>
        <end position="20"/>
    </location>
</feature>
<protein>
    <submittedName>
        <fullName evidence="2">Uncharacterized protein</fullName>
    </submittedName>
</protein>
<dbReference type="EMBL" id="BMRJ01000001">
    <property type="protein sequence ID" value="GGR18888.1"/>
    <property type="molecule type" value="Genomic_DNA"/>
</dbReference>
<reference evidence="2" key="2">
    <citation type="submission" date="2020-09" db="EMBL/GenBank/DDBJ databases">
        <authorList>
            <person name="Sun Q."/>
            <person name="Ohkuma M."/>
        </authorList>
    </citation>
    <scope>NUCLEOTIDE SEQUENCE</scope>
    <source>
        <strain evidence="2">JCM 3346</strain>
    </source>
</reference>
<feature type="compositionally biased region" description="Polar residues" evidence="1">
    <location>
        <begin position="1"/>
        <end position="10"/>
    </location>
</feature>
<evidence type="ECO:0000256" key="1">
    <source>
        <dbReference type="SAM" id="MobiDB-lite"/>
    </source>
</evidence>
<comment type="caution">
    <text evidence="2">The sequence shown here is derived from an EMBL/GenBank/DDBJ whole genome shotgun (WGS) entry which is preliminary data.</text>
</comment>
<name>A0A918F8F3_AGRME</name>
<keyword evidence="3" id="KW-1185">Reference proteome</keyword>
<gene>
    <name evidence="2" type="ORF">GCM10010196_10050</name>
</gene>
<evidence type="ECO:0000313" key="3">
    <source>
        <dbReference type="Proteomes" id="UP000610303"/>
    </source>
</evidence>
<organism evidence="2 3">
    <name type="scientific">Agromyces mediolanus</name>
    <name type="common">Corynebacterium mediolanum</name>
    <dbReference type="NCBI Taxonomy" id="41986"/>
    <lineage>
        <taxon>Bacteria</taxon>
        <taxon>Bacillati</taxon>
        <taxon>Actinomycetota</taxon>
        <taxon>Actinomycetes</taxon>
        <taxon>Micrococcales</taxon>
        <taxon>Microbacteriaceae</taxon>
        <taxon>Agromyces</taxon>
    </lineage>
</organism>
<evidence type="ECO:0000313" key="2">
    <source>
        <dbReference type="EMBL" id="GGR18888.1"/>
    </source>
</evidence>
<sequence>MPAEQTTTAPHPSEGWTERREHADGVSYWRRGERHRAVGWAVDRAGAREAWLFGRRIPTPAHPEELCFAGQAADGVLEWHDEAGRVRVLRWTTAGGVEETRYLGETGAPEAHPGGYHRVRVLRTGERRFYEETAGGPRLHRLDGPALEDAGSARRSRWLEHGAPVASPEELLNAAKRRAMAAWNRGVDAPAHVLAEADAERIAAVVAAEPDCELAWELSIAFPTPWIAGMRRAGLAERPPVRG</sequence>
<proteinExistence type="predicted"/>
<accession>A0A918F8F3</accession>
<dbReference type="AlphaFoldDB" id="A0A918F8F3"/>
<dbReference type="RefSeq" id="WP_189084171.1">
    <property type="nucleotide sequence ID" value="NZ_BMRJ01000001.1"/>
</dbReference>